<dbReference type="OrthoDB" id="2441019at2759"/>
<dbReference type="EMBL" id="JAABOA010003862">
    <property type="protein sequence ID" value="KAF9578244.1"/>
    <property type="molecule type" value="Genomic_DNA"/>
</dbReference>
<dbReference type="AlphaFoldDB" id="A0A9P6KAH9"/>
<sequence length="122" mass="13491">AAHQDDWMLKSAEAMDIIIDDDMLNSGSKFNDKEGIDQSVIAARKNKIKTMRAQLKEMLQKTMMPKGASSRYITSGSIRDQAERLRMNANVDTLMPGHVRSTALEDIKAHKSAATGGAKKKK</sequence>
<reference evidence="1" key="1">
    <citation type="journal article" date="2020" name="Fungal Divers.">
        <title>Resolving the Mortierellaceae phylogeny through synthesis of multi-gene phylogenetics and phylogenomics.</title>
        <authorList>
            <person name="Vandepol N."/>
            <person name="Liber J."/>
            <person name="Desiro A."/>
            <person name="Na H."/>
            <person name="Kennedy M."/>
            <person name="Barry K."/>
            <person name="Grigoriev I.V."/>
            <person name="Miller A.N."/>
            <person name="O'Donnell K."/>
            <person name="Stajich J.E."/>
            <person name="Bonito G."/>
        </authorList>
    </citation>
    <scope>NUCLEOTIDE SEQUENCE</scope>
    <source>
        <strain evidence="1">KOD1015</strain>
    </source>
</reference>
<comment type="caution">
    <text evidence="1">The sequence shown here is derived from an EMBL/GenBank/DDBJ whole genome shotgun (WGS) entry which is preliminary data.</text>
</comment>
<proteinExistence type="predicted"/>
<name>A0A9P6KAH9_9FUNG</name>
<evidence type="ECO:0000313" key="1">
    <source>
        <dbReference type="EMBL" id="KAF9578244.1"/>
    </source>
</evidence>
<gene>
    <name evidence="1" type="ORF">BGW38_006063</name>
</gene>
<organism evidence="1 2">
    <name type="scientific">Lunasporangiospora selenospora</name>
    <dbReference type="NCBI Taxonomy" id="979761"/>
    <lineage>
        <taxon>Eukaryota</taxon>
        <taxon>Fungi</taxon>
        <taxon>Fungi incertae sedis</taxon>
        <taxon>Mucoromycota</taxon>
        <taxon>Mortierellomycotina</taxon>
        <taxon>Mortierellomycetes</taxon>
        <taxon>Mortierellales</taxon>
        <taxon>Mortierellaceae</taxon>
        <taxon>Lunasporangiospora</taxon>
    </lineage>
</organism>
<keyword evidence="2" id="KW-1185">Reference proteome</keyword>
<accession>A0A9P6KAH9</accession>
<feature type="non-terminal residue" evidence="1">
    <location>
        <position position="1"/>
    </location>
</feature>
<dbReference type="Proteomes" id="UP000780801">
    <property type="component" value="Unassembled WGS sequence"/>
</dbReference>
<protein>
    <submittedName>
        <fullName evidence="1">Uncharacterized protein</fullName>
    </submittedName>
</protein>
<evidence type="ECO:0000313" key="2">
    <source>
        <dbReference type="Proteomes" id="UP000780801"/>
    </source>
</evidence>